<feature type="transmembrane region" description="Helical" evidence="1">
    <location>
        <begin position="61"/>
        <end position="80"/>
    </location>
</feature>
<sequence>MEIENINPCLPFTGLIHNFKGICLSAYRCHFGISNWHIRCGVYGGQCISYGLKFSGMEKDFRFTFGALIAVALGAATMMVKSFY</sequence>
<keyword evidence="1" id="KW-1133">Transmembrane helix</keyword>
<dbReference type="EMBL" id="SEOL01000004">
    <property type="protein sequence ID" value="MBL0849018.1"/>
    <property type="molecule type" value="Genomic_DNA"/>
</dbReference>
<accession>A0A937ACJ9</accession>
<evidence type="ECO:0000256" key="1">
    <source>
        <dbReference type="SAM" id="Phobius"/>
    </source>
</evidence>
<dbReference type="Proteomes" id="UP000736856">
    <property type="component" value="Unassembled WGS sequence"/>
</dbReference>
<name>A0A937ACJ9_9HYPH</name>
<organism evidence="2 3">
    <name type="scientific">Candidatus Liberibacter ctenarytainae</name>
    <dbReference type="NCBI Taxonomy" id="2020335"/>
    <lineage>
        <taxon>Bacteria</taxon>
        <taxon>Pseudomonadati</taxon>
        <taxon>Pseudomonadota</taxon>
        <taxon>Alphaproteobacteria</taxon>
        <taxon>Hyphomicrobiales</taxon>
        <taxon>Rhizobiaceae</taxon>
        <taxon>Liberibacter</taxon>
    </lineage>
</organism>
<keyword evidence="1" id="KW-0812">Transmembrane</keyword>
<keyword evidence="1" id="KW-0472">Membrane</keyword>
<evidence type="ECO:0008006" key="4">
    <source>
        <dbReference type="Google" id="ProtNLM"/>
    </source>
</evidence>
<gene>
    <name evidence="2" type="ORF">EU981_02890</name>
</gene>
<comment type="caution">
    <text evidence="2">The sequence shown here is derived from an EMBL/GenBank/DDBJ whole genome shotgun (WGS) entry which is preliminary data.</text>
</comment>
<reference evidence="2" key="1">
    <citation type="submission" date="2019-02" db="EMBL/GenBank/DDBJ databases">
        <title>A novel Candidatus Liberibacter species associated with the New Zealand native fuchsia psyllid, Ctenarytaina fuchsiae.</title>
        <authorList>
            <person name="Thompson S.M."/>
            <person name="Jorgensen N."/>
            <person name="David C."/>
            <person name="Bulman S.R."/>
            <person name="Smith G.R."/>
        </authorList>
    </citation>
    <scope>NUCLEOTIDE SEQUENCE</scope>
    <source>
        <strain evidence="2">Oxford</strain>
    </source>
</reference>
<proteinExistence type="predicted"/>
<evidence type="ECO:0000313" key="2">
    <source>
        <dbReference type="EMBL" id="MBL0849018.1"/>
    </source>
</evidence>
<protein>
    <recommendedName>
        <fullName evidence="4">Transmembrane protein</fullName>
    </recommendedName>
</protein>
<evidence type="ECO:0000313" key="3">
    <source>
        <dbReference type="Proteomes" id="UP000736856"/>
    </source>
</evidence>
<dbReference type="AlphaFoldDB" id="A0A937ACJ9"/>